<feature type="compositionally biased region" description="Low complexity" evidence="1">
    <location>
        <begin position="179"/>
        <end position="204"/>
    </location>
</feature>
<proteinExistence type="predicted"/>
<dbReference type="VEuPathDB" id="FungiDB:AMAG_07269"/>
<feature type="region of interest" description="Disordered" evidence="1">
    <location>
        <begin position="1"/>
        <end position="209"/>
    </location>
</feature>
<reference evidence="3" key="2">
    <citation type="submission" date="2009-11" db="EMBL/GenBank/DDBJ databases">
        <title>The Genome Sequence of Allomyces macrogynus strain ATCC 38327.</title>
        <authorList>
            <consortium name="The Broad Institute Genome Sequencing Platform"/>
            <person name="Russ C."/>
            <person name="Cuomo C."/>
            <person name="Shea T."/>
            <person name="Young S.K."/>
            <person name="Zeng Q."/>
            <person name="Koehrsen M."/>
            <person name="Haas B."/>
            <person name="Borodovsky M."/>
            <person name="Guigo R."/>
            <person name="Alvarado L."/>
            <person name="Berlin A."/>
            <person name="Borenstein D."/>
            <person name="Chen Z."/>
            <person name="Engels R."/>
            <person name="Freedman E."/>
            <person name="Gellesch M."/>
            <person name="Goldberg J."/>
            <person name="Griggs A."/>
            <person name="Gujja S."/>
            <person name="Heiman D."/>
            <person name="Hepburn T."/>
            <person name="Howarth C."/>
            <person name="Jen D."/>
            <person name="Larson L."/>
            <person name="Lewis B."/>
            <person name="Mehta T."/>
            <person name="Park D."/>
            <person name="Pearson M."/>
            <person name="Roberts A."/>
            <person name="Saif S."/>
            <person name="Shenoy N."/>
            <person name="Sisk P."/>
            <person name="Stolte C."/>
            <person name="Sykes S."/>
            <person name="Walk T."/>
            <person name="White J."/>
            <person name="Yandava C."/>
            <person name="Burger G."/>
            <person name="Gray M.W."/>
            <person name="Holland P.W.H."/>
            <person name="King N."/>
            <person name="Lang F.B.F."/>
            <person name="Roger A.J."/>
            <person name="Ruiz-Trillo I."/>
            <person name="Lander E."/>
            <person name="Nusbaum C."/>
        </authorList>
    </citation>
    <scope>NUCLEOTIDE SEQUENCE [LARGE SCALE GENOMIC DNA]</scope>
    <source>
        <strain evidence="3">ATCC 38327</strain>
    </source>
</reference>
<name>A0A0L0SHU3_ALLM3</name>
<dbReference type="EMBL" id="GG745339">
    <property type="protein sequence ID" value="KNE62009.1"/>
    <property type="molecule type" value="Genomic_DNA"/>
</dbReference>
<dbReference type="Proteomes" id="UP000054350">
    <property type="component" value="Unassembled WGS sequence"/>
</dbReference>
<protein>
    <submittedName>
        <fullName evidence="2">Uncharacterized protein</fullName>
    </submittedName>
</protein>
<dbReference type="AlphaFoldDB" id="A0A0L0SHU3"/>
<dbReference type="OrthoDB" id="5594360at2759"/>
<sequence length="241" mass="24979">MNAGHQSDLSSLASSSDEDNDQDFRPHPRLRGAVQPATRQPAWANAARTTNAMIVDDWDADARKSDLDSESSLGTLPTTSTRARAARGTAAALATAAGASAAPPPPTAPVRRSKRPRLPRGATGHDDEDDEDDEYRAPSSSAPRKTRTDPASASGGVATLAAPDSAETRRSARRRTPARDSTPALDSVDAVASGAGAGVARSSSPALAPDGTVLVTDEELLAQLRMEDTYCFGACCCSPPD</sequence>
<feature type="compositionally biased region" description="Low complexity" evidence="1">
    <location>
        <begin position="75"/>
        <end position="101"/>
    </location>
</feature>
<reference evidence="2 3" key="1">
    <citation type="submission" date="2009-11" db="EMBL/GenBank/DDBJ databases">
        <title>Annotation of Allomyces macrogynus ATCC 38327.</title>
        <authorList>
            <consortium name="The Broad Institute Genome Sequencing Platform"/>
            <person name="Russ C."/>
            <person name="Cuomo C."/>
            <person name="Burger G."/>
            <person name="Gray M.W."/>
            <person name="Holland P.W.H."/>
            <person name="King N."/>
            <person name="Lang F.B.F."/>
            <person name="Roger A.J."/>
            <person name="Ruiz-Trillo I."/>
            <person name="Young S.K."/>
            <person name="Zeng Q."/>
            <person name="Gargeya S."/>
            <person name="Fitzgerald M."/>
            <person name="Haas B."/>
            <person name="Abouelleil A."/>
            <person name="Alvarado L."/>
            <person name="Arachchi H.M."/>
            <person name="Berlin A."/>
            <person name="Chapman S.B."/>
            <person name="Gearin G."/>
            <person name="Goldberg J."/>
            <person name="Griggs A."/>
            <person name="Gujja S."/>
            <person name="Hansen M."/>
            <person name="Heiman D."/>
            <person name="Howarth C."/>
            <person name="Larimer J."/>
            <person name="Lui A."/>
            <person name="MacDonald P.J.P."/>
            <person name="McCowen C."/>
            <person name="Montmayeur A."/>
            <person name="Murphy C."/>
            <person name="Neiman D."/>
            <person name="Pearson M."/>
            <person name="Priest M."/>
            <person name="Roberts A."/>
            <person name="Saif S."/>
            <person name="Shea T."/>
            <person name="Sisk P."/>
            <person name="Stolte C."/>
            <person name="Sykes S."/>
            <person name="Wortman J."/>
            <person name="Nusbaum C."/>
            <person name="Birren B."/>
        </authorList>
    </citation>
    <scope>NUCLEOTIDE SEQUENCE [LARGE SCALE GENOMIC DNA]</scope>
    <source>
        <strain evidence="2 3">ATCC 38327</strain>
    </source>
</reference>
<evidence type="ECO:0000313" key="2">
    <source>
        <dbReference type="EMBL" id="KNE62009.1"/>
    </source>
</evidence>
<evidence type="ECO:0000313" key="3">
    <source>
        <dbReference type="Proteomes" id="UP000054350"/>
    </source>
</evidence>
<organism evidence="2 3">
    <name type="scientific">Allomyces macrogynus (strain ATCC 38327)</name>
    <name type="common">Allomyces javanicus var. macrogynus</name>
    <dbReference type="NCBI Taxonomy" id="578462"/>
    <lineage>
        <taxon>Eukaryota</taxon>
        <taxon>Fungi</taxon>
        <taxon>Fungi incertae sedis</taxon>
        <taxon>Blastocladiomycota</taxon>
        <taxon>Blastocladiomycetes</taxon>
        <taxon>Blastocladiales</taxon>
        <taxon>Blastocladiaceae</taxon>
        <taxon>Allomyces</taxon>
    </lineage>
</organism>
<accession>A0A0L0SHU3</accession>
<keyword evidence="3" id="KW-1185">Reference proteome</keyword>
<evidence type="ECO:0000256" key="1">
    <source>
        <dbReference type="SAM" id="MobiDB-lite"/>
    </source>
</evidence>
<gene>
    <name evidence="2" type="ORF">AMAG_07269</name>
</gene>